<keyword evidence="1" id="KW-0732">Signal</keyword>
<dbReference type="NCBIfam" id="TIGR04183">
    <property type="entry name" value="Por_Secre_tail"/>
    <property type="match status" value="1"/>
</dbReference>
<dbReference type="InterPro" id="IPR013783">
    <property type="entry name" value="Ig-like_fold"/>
</dbReference>
<comment type="caution">
    <text evidence="3">The sequence shown here is derived from an EMBL/GenBank/DDBJ whole genome shotgun (WGS) entry which is preliminary data.</text>
</comment>
<evidence type="ECO:0000313" key="3">
    <source>
        <dbReference type="EMBL" id="TKB98683.1"/>
    </source>
</evidence>
<feature type="chain" id="PRO_5020256966" evidence="1">
    <location>
        <begin position="32"/>
        <end position="497"/>
    </location>
</feature>
<dbReference type="RefSeq" id="WP_136825498.1">
    <property type="nucleotide sequence ID" value="NZ_SWBP01000002.1"/>
</dbReference>
<keyword evidence="4" id="KW-1185">Reference proteome</keyword>
<dbReference type="EMBL" id="SWBP01000002">
    <property type="protein sequence ID" value="TKB98683.1"/>
    <property type="molecule type" value="Genomic_DNA"/>
</dbReference>
<dbReference type="InterPro" id="IPR026444">
    <property type="entry name" value="Secre_tail"/>
</dbReference>
<name>A0A4V5NXC2_9SPHI</name>
<accession>A0A4V5NXC2</accession>
<gene>
    <name evidence="3" type="ORF">FA046_06080</name>
</gene>
<protein>
    <submittedName>
        <fullName evidence="3">T9SS type A sorting domain-containing protein</fullName>
    </submittedName>
</protein>
<feature type="signal peptide" evidence="1">
    <location>
        <begin position="1"/>
        <end position="31"/>
    </location>
</feature>
<feature type="domain" description="Glycine-rich" evidence="2">
    <location>
        <begin position="39"/>
        <end position="313"/>
    </location>
</feature>
<evidence type="ECO:0000313" key="4">
    <source>
        <dbReference type="Proteomes" id="UP000308181"/>
    </source>
</evidence>
<dbReference type="InterPro" id="IPR049304">
    <property type="entry name" value="Gly_rich_dom"/>
</dbReference>
<evidence type="ECO:0000256" key="1">
    <source>
        <dbReference type="SAM" id="SignalP"/>
    </source>
</evidence>
<organism evidence="3 4">
    <name type="scientific">Pedobacter cryophilus</name>
    <dbReference type="NCBI Taxonomy" id="2571271"/>
    <lineage>
        <taxon>Bacteria</taxon>
        <taxon>Pseudomonadati</taxon>
        <taxon>Bacteroidota</taxon>
        <taxon>Sphingobacteriia</taxon>
        <taxon>Sphingobacteriales</taxon>
        <taxon>Sphingobacteriaceae</taxon>
        <taxon>Pedobacter</taxon>
    </lineage>
</organism>
<dbReference type="AlphaFoldDB" id="A0A4V5NXC2"/>
<dbReference type="Proteomes" id="UP000308181">
    <property type="component" value="Unassembled WGS sequence"/>
</dbReference>
<dbReference type="Gene3D" id="2.60.40.10">
    <property type="entry name" value="Immunoglobulins"/>
    <property type="match status" value="1"/>
</dbReference>
<dbReference type="OrthoDB" id="101122at2"/>
<proteinExistence type="predicted"/>
<evidence type="ECO:0000259" key="2">
    <source>
        <dbReference type="Pfam" id="PF21722"/>
    </source>
</evidence>
<dbReference type="Pfam" id="PF21722">
    <property type="entry name" value="Gly_rich_2"/>
    <property type="match status" value="1"/>
</dbReference>
<sequence length="497" mass="48931">MMRKLLLKQNLLIKKLSISLFALIISTNTFGQSPEIFSTAGTYSWVCPTGVTTLQVECWGAGGSGGSATAAVGRAGGGGGGGSYVKNNFSVTPGVSYTIIVGAGGLQGLTTSAGVNGNPGGKSEFSGPSISTLTASGGAAGSGATSQNQSGPGGLLGGVYGVNITSSGTANSGTSSAITTISGGGGSGATANTSLSTGVLSYITMTSQGSGYTSVPTVTINGDGTASAVVNFDIDAGASLVTKGVSGSNGVLSTGGGAGGAGGNGGAGGAINNVQGTVGAVGIAPGGGGSGGYASASSAKGGAGAVGKVILTYPVTLPVSLTSFSAQKQSLSVQLKWTTASEANNSHFDVERSADGKVFNSIGRKSGAGNSNTIIDYSFSDHHPAAGTNYYRLNQVDLDGKATLSNPISVNMGFEGLAMQIFSSSNASDLKINIAADKESSGQFIIYTVSGQKIVEQSLSLTKGNNDFSISMPDLGSGVYIATYKNETQSINKKFVR</sequence>
<reference evidence="3 4" key="1">
    <citation type="submission" date="2019-04" db="EMBL/GenBank/DDBJ databases">
        <title>Pedobacter sp. AR-3-17 sp. nov., isolated from Arctic soil.</title>
        <authorList>
            <person name="Dahal R.H."/>
            <person name="Kim D.-U."/>
        </authorList>
    </citation>
    <scope>NUCLEOTIDE SEQUENCE [LARGE SCALE GENOMIC DNA]</scope>
    <source>
        <strain evidence="3 4">AR-3-17</strain>
    </source>
</reference>